<dbReference type="PROSITE" id="PS51736">
    <property type="entry name" value="RECOMBINASES_3"/>
    <property type="match status" value="1"/>
</dbReference>
<gene>
    <name evidence="7" type="ORF">NCWK1_0565</name>
</gene>
<dbReference type="GO" id="GO:0003677">
    <property type="term" value="F:DNA binding"/>
    <property type="evidence" value="ECO:0007669"/>
    <property type="project" value="UniProtKB-KW"/>
</dbReference>
<dbReference type="PANTHER" id="PTHR30461:SF2">
    <property type="entry name" value="SERINE RECOMBINASE PINE-RELATED"/>
    <property type="match status" value="1"/>
</dbReference>
<organism evidence="7 8">
    <name type="scientific">Nostoc cycadae WK-1</name>
    <dbReference type="NCBI Taxonomy" id="1861711"/>
    <lineage>
        <taxon>Bacteria</taxon>
        <taxon>Bacillati</taxon>
        <taxon>Cyanobacteriota</taxon>
        <taxon>Cyanophyceae</taxon>
        <taxon>Nostocales</taxon>
        <taxon>Nostocaceae</taxon>
        <taxon>Nostoc</taxon>
    </lineage>
</organism>
<evidence type="ECO:0000313" key="7">
    <source>
        <dbReference type="EMBL" id="GBE90845.1"/>
    </source>
</evidence>
<keyword evidence="1" id="KW-0229">DNA integration</keyword>
<dbReference type="Pfam" id="PF00239">
    <property type="entry name" value="Resolvase"/>
    <property type="match status" value="1"/>
</dbReference>
<dbReference type="Proteomes" id="UP000236527">
    <property type="component" value="Unassembled WGS sequence"/>
</dbReference>
<dbReference type="RefSeq" id="WP_103123658.1">
    <property type="nucleotide sequence ID" value="NZ_DF978422.1"/>
</dbReference>
<dbReference type="Pfam" id="PF07508">
    <property type="entry name" value="Recombinase"/>
    <property type="match status" value="1"/>
</dbReference>
<name>A0A2H6LC85_9NOSO</name>
<keyword evidence="8" id="KW-1185">Reference proteome</keyword>
<keyword evidence="2" id="KW-0238">DNA-binding</keyword>
<dbReference type="AlphaFoldDB" id="A0A2H6LC85"/>
<dbReference type="GO" id="GO:0000150">
    <property type="term" value="F:DNA strand exchange activity"/>
    <property type="evidence" value="ECO:0007669"/>
    <property type="project" value="InterPro"/>
</dbReference>
<evidence type="ECO:0000256" key="1">
    <source>
        <dbReference type="ARBA" id="ARBA00022908"/>
    </source>
</evidence>
<dbReference type="SUPFAM" id="SSF53041">
    <property type="entry name" value="Resolvase-like"/>
    <property type="match status" value="1"/>
</dbReference>
<evidence type="ECO:0000313" key="8">
    <source>
        <dbReference type="Proteomes" id="UP000236527"/>
    </source>
</evidence>
<dbReference type="InterPro" id="IPR050639">
    <property type="entry name" value="SSR_resolvase"/>
</dbReference>
<sequence>MSTRKRVAVNPDAVVIYLRVSTDEQGKSGLGLDAQLDACKRLCEQRQLTIVGVYSEVISGKVDPRERPVFMQALTEAQQHGASLLVSKQDRFSREVFHVSGYVNNYFFGSNTPILIAADSPNASPMEVYLRAVVAEEERKLISKRTKDALAQLKKQGVRLGDKGREAANQAKRDATEEAIQRASELRQQRYTLQAIADTLNTEGFTTSKGTPWTKQALSKRLSVG</sequence>
<comment type="caution">
    <text evidence="7">The sequence shown here is derived from an EMBL/GenBank/DDBJ whole genome shotgun (WGS) entry which is preliminary data.</text>
</comment>
<dbReference type="InterPro" id="IPR006118">
    <property type="entry name" value="Recombinase_CS"/>
</dbReference>
<dbReference type="PROSITE" id="PS00397">
    <property type="entry name" value="RECOMBINASES_1"/>
    <property type="match status" value="1"/>
</dbReference>
<feature type="domain" description="Resolvase/invertase-type recombinase catalytic" evidence="6">
    <location>
        <begin position="13"/>
        <end position="157"/>
    </location>
</feature>
<dbReference type="InterPro" id="IPR011109">
    <property type="entry name" value="DNA_bind_recombinase_dom"/>
</dbReference>
<reference evidence="8" key="1">
    <citation type="journal article" date="2018" name="Genome Announc.">
        <title>Draft Genome Sequence of the Nitrogen-Fixing and Hormogonia-Inducing Cyanobacterium Nostoc cycadae Strain WK-1, Isolated from the Coralloid Roots of Cycas revoluta.</title>
        <authorList>
            <person name="Kanesaki Y."/>
            <person name="Hirose M."/>
            <person name="Hirose Y."/>
            <person name="Fujisawa T."/>
            <person name="Nakamura Y."/>
            <person name="Watanabe S."/>
            <person name="Matsunaga S."/>
            <person name="Uchida H."/>
            <person name="Murakami A."/>
        </authorList>
    </citation>
    <scope>NUCLEOTIDE SEQUENCE [LARGE SCALE GENOMIC DNA]</scope>
    <source>
        <strain evidence="8">WK-1</strain>
    </source>
</reference>
<dbReference type="PANTHER" id="PTHR30461">
    <property type="entry name" value="DNA-INVERTASE FROM LAMBDOID PROPHAGE"/>
    <property type="match status" value="1"/>
</dbReference>
<accession>A0A2H6LC85</accession>
<dbReference type="InterPro" id="IPR006119">
    <property type="entry name" value="Resolv_N"/>
</dbReference>
<evidence type="ECO:0000259" key="6">
    <source>
        <dbReference type="PROSITE" id="PS51736"/>
    </source>
</evidence>
<dbReference type="Gene3D" id="3.40.50.1390">
    <property type="entry name" value="Resolvase, N-terminal catalytic domain"/>
    <property type="match status" value="1"/>
</dbReference>
<dbReference type="InterPro" id="IPR036162">
    <property type="entry name" value="Resolvase-like_N_sf"/>
</dbReference>
<keyword evidence="3" id="KW-0233">DNA recombination</keyword>
<dbReference type="EMBL" id="BDGE01000010">
    <property type="protein sequence ID" value="GBE90845.1"/>
    <property type="molecule type" value="Genomic_DNA"/>
</dbReference>
<dbReference type="SMART" id="SM00857">
    <property type="entry name" value="Resolvase"/>
    <property type="match status" value="1"/>
</dbReference>
<feature type="active site" description="O-(5'-phospho-DNA)-serine intermediate" evidence="4 5">
    <location>
        <position position="21"/>
    </location>
</feature>
<proteinExistence type="predicted"/>
<dbReference type="GO" id="GO:0015074">
    <property type="term" value="P:DNA integration"/>
    <property type="evidence" value="ECO:0007669"/>
    <property type="project" value="UniProtKB-KW"/>
</dbReference>
<evidence type="ECO:0000256" key="3">
    <source>
        <dbReference type="ARBA" id="ARBA00023172"/>
    </source>
</evidence>
<dbReference type="CDD" id="cd00338">
    <property type="entry name" value="Ser_Recombinase"/>
    <property type="match status" value="1"/>
</dbReference>
<evidence type="ECO:0000256" key="4">
    <source>
        <dbReference type="PIRSR" id="PIRSR606118-50"/>
    </source>
</evidence>
<protein>
    <submittedName>
        <fullName evidence="7">DNA invertase</fullName>
    </submittedName>
</protein>
<evidence type="ECO:0000256" key="5">
    <source>
        <dbReference type="PROSITE-ProRule" id="PRU10137"/>
    </source>
</evidence>
<evidence type="ECO:0000256" key="2">
    <source>
        <dbReference type="ARBA" id="ARBA00023125"/>
    </source>
</evidence>